<name>A0ABN2HV09_9ACTN</name>
<feature type="compositionally biased region" description="Basic and acidic residues" evidence="1">
    <location>
        <begin position="33"/>
        <end position="47"/>
    </location>
</feature>
<evidence type="ECO:0000256" key="1">
    <source>
        <dbReference type="SAM" id="MobiDB-lite"/>
    </source>
</evidence>
<comment type="caution">
    <text evidence="2">The sequence shown here is derived from an EMBL/GenBank/DDBJ whole genome shotgun (WGS) entry which is preliminary data.</text>
</comment>
<reference evidence="2 3" key="1">
    <citation type="journal article" date="2019" name="Int. J. Syst. Evol. Microbiol.">
        <title>The Global Catalogue of Microorganisms (GCM) 10K type strain sequencing project: providing services to taxonomists for standard genome sequencing and annotation.</title>
        <authorList>
            <consortium name="The Broad Institute Genomics Platform"/>
            <consortium name="The Broad Institute Genome Sequencing Center for Infectious Disease"/>
            <person name="Wu L."/>
            <person name="Ma J."/>
        </authorList>
    </citation>
    <scope>NUCLEOTIDE SEQUENCE [LARGE SCALE GENOMIC DNA]</scope>
    <source>
        <strain evidence="2 3">JCM 13244</strain>
    </source>
</reference>
<sequence length="118" mass="12537">MTGPPGQRVIGGQQVDGAAHEVGPYQAAPAQQVREDGRVERAQPRPEPDERLLRLLCLHAAQVRDGVEDRYVGAIEQQLAGERGAAQRPVAENGHRVTAARSSAGRRRSAARSTAGGV</sequence>
<feature type="region of interest" description="Disordered" evidence="1">
    <location>
        <begin position="1"/>
        <end position="47"/>
    </location>
</feature>
<organism evidence="2 3">
    <name type="scientific">Streptomyces yatensis</name>
    <dbReference type="NCBI Taxonomy" id="155177"/>
    <lineage>
        <taxon>Bacteria</taxon>
        <taxon>Bacillati</taxon>
        <taxon>Actinomycetota</taxon>
        <taxon>Actinomycetes</taxon>
        <taxon>Kitasatosporales</taxon>
        <taxon>Streptomycetaceae</taxon>
        <taxon>Streptomyces</taxon>
        <taxon>Streptomyces violaceusniger group</taxon>
    </lineage>
</organism>
<evidence type="ECO:0000313" key="2">
    <source>
        <dbReference type="EMBL" id="GAA1693660.1"/>
    </source>
</evidence>
<evidence type="ECO:0000313" key="3">
    <source>
        <dbReference type="Proteomes" id="UP001499947"/>
    </source>
</evidence>
<gene>
    <name evidence="2" type="ORF">GCM10009680_36610</name>
</gene>
<dbReference type="Proteomes" id="UP001499947">
    <property type="component" value="Unassembled WGS sequence"/>
</dbReference>
<dbReference type="EMBL" id="BAAALR010000045">
    <property type="protein sequence ID" value="GAA1693660.1"/>
    <property type="molecule type" value="Genomic_DNA"/>
</dbReference>
<accession>A0ABN2HV09</accession>
<feature type="region of interest" description="Disordered" evidence="1">
    <location>
        <begin position="81"/>
        <end position="118"/>
    </location>
</feature>
<keyword evidence="3" id="KW-1185">Reference proteome</keyword>
<proteinExistence type="predicted"/>
<protein>
    <submittedName>
        <fullName evidence="2">Uncharacterized protein</fullName>
    </submittedName>
</protein>